<reference evidence="2" key="1">
    <citation type="journal article" date="2022" name="Int. J. Mol. Sci.">
        <title>Draft Genome of Tanacetum Coccineum: Genomic Comparison of Closely Related Tanacetum-Family Plants.</title>
        <authorList>
            <person name="Yamashiro T."/>
            <person name="Shiraishi A."/>
            <person name="Nakayama K."/>
            <person name="Satake H."/>
        </authorList>
    </citation>
    <scope>NUCLEOTIDE SEQUENCE</scope>
</reference>
<evidence type="ECO:0000313" key="2">
    <source>
        <dbReference type="EMBL" id="GJT51636.1"/>
    </source>
</evidence>
<evidence type="ECO:0000256" key="1">
    <source>
        <dbReference type="SAM" id="MobiDB-lite"/>
    </source>
</evidence>
<feature type="compositionally biased region" description="Pro residues" evidence="1">
    <location>
        <begin position="220"/>
        <end position="229"/>
    </location>
</feature>
<evidence type="ECO:0000313" key="3">
    <source>
        <dbReference type="Proteomes" id="UP001151760"/>
    </source>
</evidence>
<organism evidence="2 3">
    <name type="scientific">Tanacetum coccineum</name>
    <dbReference type="NCBI Taxonomy" id="301880"/>
    <lineage>
        <taxon>Eukaryota</taxon>
        <taxon>Viridiplantae</taxon>
        <taxon>Streptophyta</taxon>
        <taxon>Embryophyta</taxon>
        <taxon>Tracheophyta</taxon>
        <taxon>Spermatophyta</taxon>
        <taxon>Magnoliopsida</taxon>
        <taxon>eudicotyledons</taxon>
        <taxon>Gunneridae</taxon>
        <taxon>Pentapetalae</taxon>
        <taxon>asterids</taxon>
        <taxon>campanulids</taxon>
        <taxon>Asterales</taxon>
        <taxon>Asteraceae</taxon>
        <taxon>Asteroideae</taxon>
        <taxon>Anthemideae</taxon>
        <taxon>Anthemidinae</taxon>
        <taxon>Tanacetum</taxon>
    </lineage>
</organism>
<dbReference type="EMBL" id="BQNB010016425">
    <property type="protein sequence ID" value="GJT51636.1"/>
    <property type="molecule type" value="Genomic_DNA"/>
</dbReference>
<proteinExistence type="predicted"/>
<sequence length="229" mass="24997">MVPLPAPNQRHPWLRYQVEGYTEGIIHSYEQRLETIWSRLVNQVHVLDFEGLTPDEAGFGSEVEDGVYWKGEAEMGLDVVDTLCFPLGGAGFGAYWDGSDRLIPDKGDLRDYWIEISSDRDFLGPAPSYVLIQDPLHSMDRGTANVPHLLAQYLFRHAEGRKSGARLSGGHFIGRLAMHYGLVNDEGLRGLQAATAGAHEADEAGSAVDEGAQEILAPAQAPPLPPPAP</sequence>
<reference evidence="2" key="2">
    <citation type="submission" date="2022-01" db="EMBL/GenBank/DDBJ databases">
        <authorList>
            <person name="Yamashiro T."/>
            <person name="Shiraishi A."/>
            <person name="Satake H."/>
            <person name="Nakayama K."/>
        </authorList>
    </citation>
    <scope>NUCLEOTIDE SEQUENCE</scope>
</reference>
<comment type="caution">
    <text evidence="2">The sequence shown here is derived from an EMBL/GenBank/DDBJ whole genome shotgun (WGS) entry which is preliminary data.</text>
</comment>
<protein>
    <submittedName>
        <fullName evidence="2">Uncharacterized protein</fullName>
    </submittedName>
</protein>
<feature type="region of interest" description="Disordered" evidence="1">
    <location>
        <begin position="200"/>
        <end position="229"/>
    </location>
</feature>
<accession>A0ABQ5EL38</accession>
<keyword evidence="3" id="KW-1185">Reference proteome</keyword>
<dbReference type="Proteomes" id="UP001151760">
    <property type="component" value="Unassembled WGS sequence"/>
</dbReference>
<name>A0ABQ5EL38_9ASTR</name>
<gene>
    <name evidence="2" type="ORF">Tco_0977793</name>
</gene>